<evidence type="ECO:0000256" key="1">
    <source>
        <dbReference type="SAM" id="MobiDB-lite"/>
    </source>
</evidence>
<name>A0A640RYZ2_9ACTN</name>
<proteinExistence type="predicted"/>
<feature type="compositionally biased region" description="Basic and acidic residues" evidence="1">
    <location>
        <begin position="104"/>
        <end position="113"/>
    </location>
</feature>
<gene>
    <name evidence="2" type="ORF">Scani_00550</name>
</gene>
<evidence type="ECO:0000313" key="3">
    <source>
        <dbReference type="Proteomes" id="UP000435837"/>
    </source>
</evidence>
<feature type="region of interest" description="Disordered" evidence="1">
    <location>
        <begin position="77"/>
        <end position="113"/>
    </location>
</feature>
<accession>A0A640RYZ2</accession>
<sequence length="113" mass="12481">MGYVLGRFTSARAESTRIGPCRRERRPVHLRLPGEDISMAIRTSGFCGAPRPARRAHTAREAIAAYRRLTSACVESTGWTPTTSRPAPAHLRSRGENRAALPRMPERRAPACT</sequence>
<dbReference type="EMBL" id="BLIN01000001">
    <property type="protein sequence ID" value="GFE03787.1"/>
    <property type="molecule type" value="Genomic_DNA"/>
</dbReference>
<evidence type="ECO:0000313" key="2">
    <source>
        <dbReference type="EMBL" id="GFE03787.1"/>
    </source>
</evidence>
<dbReference type="AlphaFoldDB" id="A0A640RYZ2"/>
<reference evidence="2 3" key="1">
    <citation type="submission" date="2019-12" db="EMBL/GenBank/DDBJ databases">
        <title>Whole genome shotgun sequence of Streptomyces caniferus NBRC 15389.</title>
        <authorList>
            <person name="Ichikawa N."/>
            <person name="Kimura A."/>
            <person name="Kitahashi Y."/>
            <person name="Komaki H."/>
            <person name="Tamura T."/>
        </authorList>
    </citation>
    <scope>NUCLEOTIDE SEQUENCE [LARGE SCALE GENOMIC DNA]</scope>
    <source>
        <strain evidence="2 3">NBRC 15389</strain>
    </source>
</reference>
<organism evidence="2 3">
    <name type="scientific">Streptomyces caniferus</name>
    <dbReference type="NCBI Taxonomy" id="285557"/>
    <lineage>
        <taxon>Bacteria</taxon>
        <taxon>Bacillati</taxon>
        <taxon>Actinomycetota</taxon>
        <taxon>Actinomycetes</taxon>
        <taxon>Kitasatosporales</taxon>
        <taxon>Streptomycetaceae</taxon>
        <taxon>Streptomyces</taxon>
    </lineage>
</organism>
<protein>
    <submittedName>
        <fullName evidence="2">Uncharacterized protein</fullName>
    </submittedName>
</protein>
<dbReference type="Proteomes" id="UP000435837">
    <property type="component" value="Unassembled WGS sequence"/>
</dbReference>
<comment type="caution">
    <text evidence="2">The sequence shown here is derived from an EMBL/GenBank/DDBJ whole genome shotgun (WGS) entry which is preliminary data.</text>
</comment>